<dbReference type="Gene3D" id="3.80.10.10">
    <property type="entry name" value="Ribonuclease Inhibitor"/>
    <property type="match status" value="1"/>
</dbReference>
<organism evidence="4 5">
    <name type="scientific">Plasmodium gaboni</name>
    <dbReference type="NCBI Taxonomy" id="647221"/>
    <lineage>
        <taxon>Eukaryota</taxon>
        <taxon>Sar</taxon>
        <taxon>Alveolata</taxon>
        <taxon>Apicomplexa</taxon>
        <taxon>Aconoidasida</taxon>
        <taxon>Haemosporida</taxon>
        <taxon>Plasmodiidae</taxon>
        <taxon>Plasmodium</taxon>
        <taxon>Plasmodium (Laverania)</taxon>
    </lineage>
</organism>
<dbReference type="InterPro" id="IPR032675">
    <property type="entry name" value="LRR_dom_sf"/>
</dbReference>
<dbReference type="SUPFAM" id="SSF74924">
    <property type="entry name" value="Cap-Gly domain"/>
    <property type="match status" value="1"/>
</dbReference>
<dbReference type="InterPro" id="IPR000938">
    <property type="entry name" value="CAP-Gly_domain"/>
</dbReference>
<evidence type="ECO:0000259" key="3">
    <source>
        <dbReference type="SMART" id="SM01052"/>
    </source>
</evidence>
<evidence type="ECO:0000256" key="1">
    <source>
        <dbReference type="ARBA" id="ARBA00023186"/>
    </source>
</evidence>
<dbReference type="InterPro" id="IPR029071">
    <property type="entry name" value="Ubiquitin-like_domsf"/>
</dbReference>
<feature type="coiled-coil region" evidence="2">
    <location>
        <begin position="36"/>
        <end position="63"/>
    </location>
</feature>
<sequence length="868" mass="103340">MENIFCNEKEFHVGDRIFTCNFNAHNNKENEQDSNILMNEKNKKNYENTIENAEKLYDSDEEVVDKNLKIYLFNEDIGIKIGTIRYIGTLKNHPSENKIFYGIEWDNEISGKNYGKFKEDIYFYPIQYLKREYTKMCYMKIKEGLNNVNVDNNISDNIINDNKIKVNDYIMKDDKILNNDYIMKDDKILNNDYIMKDDNCDNNPFKNFHNIHNDEKTKKICEKFLNGNLNIKPCSFLTFENIHVGITFIQALHFRYNYFPDLDLSIEDYQTKKIKKVIFSGEMKVRNYFKNFYELKNITLNKCLIYTSGITNNLIFNNLHSLSLCGNLLSNWLEIFKIIKLANKLSYLNVSDNKLSPISLQCVLLKNLVSECNEIKNKCDINDNNTNKYDYINNNTEEHCTMSELIYFEQIKELCIDNTLISWDDVLILSFIFPNVEILSLKKNYINNINIKNLKVSKNSIIYKYLTNTTYRNLYGLDNIINDNPSYGLTNINDKNCNNNNIYIYKEKNIHNIPNCNSNIFMSDGNKHECVNYSYNNDHHFLNSQSADDCSGKNMNKSGESDTTKNEILFPYKFGMFTKLRKIVLNDNYLYDYEDLFNFVYHINSIQSIFLNNNKFSDNTKLIDIVYNICIEDLNYKMNEHIESLDKFEIINQKFNHLKEFLFDNNEVQNYETLRDLFYIFYDIEILKIQNKQKHMKDRKNLRYIFISIMPKLKILNHSSINKNERINSERFFISLYQKDNITKVFNEEVLNRRHSTRLEKIHYEATKDHEYEEKAKCIKTNLINITIIPEFLNSEKFEIVKKKVSKYMYVKDLKYLCSRLYSIPLPRMRLFYTDENNPLCLEILDTNANLYTYGIDNNSKIKIKMEE</sequence>
<evidence type="ECO:0000313" key="5">
    <source>
        <dbReference type="Proteomes" id="UP000831156"/>
    </source>
</evidence>
<evidence type="ECO:0000256" key="2">
    <source>
        <dbReference type="SAM" id="Coils"/>
    </source>
</evidence>
<dbReference type="Gene3D" id="3.10.20.90">
    <property type="entry name" value="Phosphatidylinositol 3-kinase Catalytic Subunit, Chain A, domain 1"/>
    <property type="match status" value="1"/>
</dbReference>
<dbReference type="Gene3D" id="2.30.30.190">
    <property type="entry name" value="CAP Gly-rich-like domain"/>
    <property type="match status" value="1"/>
</dbReference>
<dbReference type="Proteomes" id="UP000831156">
    <property type="component" value="Chromosome 7"/>
</dbReference>
<name>A0ABY1UKN9_9APIC</name>
<accession>A0ABY1UKN9</accession>
<feature type="domain" description="CAP-Gly" evidence="3">
    <location>
        <begin position="64"/>
        <end position="130"/>
    </location>
</feature>
<evidence type="ECO:0000313" key="4">
    <source>
        <dbReference type="EMBL" id="SOV12816.1"/>
    </source>
</evidence>
<dbReference type="SMART" id="SM01052">
    <property type="entry name" value="CAP_GLY"/>
    <property type="match status" value="1"/>
</dbReference>
<dbReference type="EMBL" id="LT969430">
    <property type="protein sequence ID" value="SOV12816.1"/>
    <property type="molecule type" value="Genomic_DNA"/>
</dbReference>
<keyword evidence="5" id="KW-1185">Reference proteome</keyword>
<dbReference type="InterPro" id="IPR036859">
    <property type="entry name" value="CAP-Gly_dom_sf"/>
</dbReference>
<reference evidence="4" key="1">
    <citation type="submission" date="2016-09" db="EMBL/GenBank/DDBJ databases">
        <authorList>
            <consortium name="Pathogen Informatics"/>
            <person name="Sun Q."/>
            <person name="Inoue M."/>
        </authorList>
    </citation>
    <scope>NUCLEOTIDE SEQUENCE</scope>
</reference>
<protein>
    <submittedName>
        <fullName evidence="4">Cytoskeleton associated protein, putative</fullName>
    </submittedName>
</protein>
<keyword evidence="2" id="KW-0175">Coiled coil</keyword>
<keyword evidence="1" id="KW-0143">Chaperone</keyword>
<dbReference type="SUPFAM" id="SSF54236">
    <property type="entry name" value="Ubiquitin-like"/>
    <property type="match status" value="1"/>
</dbReference>
<dbReference type="Pfam" id="PF01302">
    <property type="entry name" value="CAP_GLY"/>
    <property type="match status" value="1"/>
</dbReference>
<proteinExistence type="predicted"/>
<gene>
    <name evidence="4" type="ORF">PGABG01_0706600</name>
</gene>